<organism evidence="1 2">
    <name type="scientific">Hyaloscypha variabilis (strain UAMH 11265 / GT02V1 / F)</name>
    <name type="common">Meliniomyces variabilis</name>
    <dbReference type="NCBI Taxonomy" id="1149755"/>
    <lineage>
        <taxon>Eukaryota</taxon>
        <taxon>Fungi</taxon>
        <taxon>Dikarya</taxon>
        <taxon>Ascomycota</taxon>
        <taxon>Pezizomycotina</taxon>
        <taxon>Leotiomycetes</taxon>
        <taxon>Helotiales</taxon>
        <taxon>Hyaloscyphaceae</taxon>
        <taxon>Hyaloscypha</taxon>
        <taxon>Hyaloscypha variabilis</taxon>
    </lineage>
</organism>
<proteinExistence type="predicted"/>
<reference evidence="1 2" key="1">
    <citation type="submission" date="2016-04" db="EMBL/GenBank/DDBJ databases">
        <title>A degradative enzymes factory behind the ericoid mycorrhizal symbiosis.</title>
        <authorList>
            <consortium name="DOE Joint Genome Institute"/>
            <person name="Martino E."/>
            <person name="Morin E."/>
            <person name="Grelet G."/>
            <person name="Kuo A."/>
            <person name="Kohler A."/>
            <person name="Daghino S."/>
            <person name="Barry K."/>
            <person name="Choi C."/>
            <person name="Cichocki N."/>
            <person name="Clum A."/>
            <person name="Copeland A."/>
            <person name="Hainaut M."/>
            <person name="Haridas S."/>
            <person name="Labutti K."/>
            <person name="Lindquist E."/>
            <person name="Lipzen A."/>
            <person name="Khouja H.-R."/>
            <person name="Murat C."/>
            <person name="Ohm R."/>
            <person name="Olson A."/>
            <person name="Spatafora J."/>
            <person name="Veneault-Fourrey C."/>
            <person name="Henrissat B."/>
            <person name="Grigoriev I."/>
            <person name="Martin F."/>
            <person name="Perotto S."/>
        </authorList>
    </citation>
    <scope>NUCLEOTIDE SEQUENCE [LARGE SCALE GENOMIC DNA]</scope>
    <source>
        <strain evidence="1 2">F</strain>
    </source>
</reference>
<evidence type="ECO:0000313" key="1">
    <source>
        <dbReference type="EMBL" id="PMD45854.1"/>
    </source>
</evidence>
<dbReference type="Proteomes" id="UP000235786">
    <property type="component" value="Unassembled WGS sequence"/>
</dbReference>
<protein>
    <submittedName>
        <fullName evidence="1">Uncharacterized protein</fullName>
    </submittedName>
</protein>
<gene>
    <name evidence="1" type="ORF">L207DRAFT_508607</name>
</gene>
<accession>A0A2J6S505</accession>
<evidence type="ECO:0000313" key="2">
    <source>
        <dbReference type="Proteomes" id="UP000235786"/>
    </source>
</evidence>
<sequence>MLRLGDVEEDYFCGWRLGEFRSRCDCCCCWSAGSARLFHAPEDCSPPGLLPVLRVSRLRGHQLPNASDARQKTLQKTGEEALHPFFFGV</sequence>
<dbReference type="AlphaFoldDB" id="A0A2J6S505"/>
<dbReference type="EMBL" id="KZ613940">
    <property type="protein sequence ID" value="PMD45854.1"/>
    <property type="molecule type" value="Genomic_DNA"/>
</dbReference>
<keyword evidence="2" id="KW-1185">Reference proteome</keyword>
<name>A0A2J6S505_HYAVF</name>